<dbReference type="SMART" id="SM00028">
    <property type="entry name" value="TPR"/>
    <property type="match status" value="4"/>
</dbReference>
<evidence type="ECO:0000259" key="6">
    <source>
        <dbReference type="PROSITE" id="PS51755"/>
    </source>
</evidence>
<evidence type="ECO:0000256" key="3">
    <source>
        <dbReference type="ARBA" id="ARBA00023125"/>
    </source>
</evidence>
<dbReference type="SUPFAM" id="SSF52540">
    <property type="entry name" value="P-loop containing nucleoside triphosphate hydrolases"/>
    <property type="match status" value="1"/>
</dbReference>
<keyword evidence="3 5" id="KW-0238">DNA-binding</keyword>
<proteinExistence type="inferred from homology"/>
<dbReference type="EMBL" id="JBHSQW010000039">
    <property type="protein sequence ID" value="MFC5996337.1"/>
    <property type="molecule type" value="Genomic_DNA"/>
</dbReference>
<reference evidence="8" key="1">
    <citation type="journal article" date="2019" name="Int. J. Syst. Evol. Microbiol.">
        <title>The Global Catalogue of Microorganisms (GCM) 10K type strain sequencing project: providing services to taxonomists for standard genome sequencing and annotation.</title>
        <authorList>
            <consortium name="The Broad Institute Genomics Platform"/>
            <consortium name="The Broad Institute Genome Sequencing Center for Infectious Disease"/>
            <person name="Wu L."/>
            <person name="Ma J."/>
        </authorList>
    </citation>
    <scope>NUCLEOTIDE SEQUENCE [LARGE SCALE GENOMIC DNA]</scope>
    <source>
        <strain evidence="8">CCM 8391</strain>
    </source>
</reference>
<dbReference type="InterPro" id="IPR011990">
    <property type="entry name" value="TPR-like_helical_dom_sf"/>
</dbReference>
<evidence type="ECO:0000313" key="8">
    <source>
        <dbReference type="Proteomes" id="UP001596302"/>
    </source>
</evidence>
<keyword evidence="4" id="KW-0804">Transcription</keyword>
<dbReference type="InterPro" id="IPR001867">
    <property type="entry name" value="OmpR/PhoB-type_DNA-bd"/>
</dbReference>
<feature type="domain" description="OmpR/PhoB-type" evidence="6">
    <location>
        <begin position="1"/>
        <end position="92"/>
    </location>
</feature>
<dbReference type="InterPro" id="IPR036388">
    <property type="entry name" value="WH-like_DNA-bd_sf"/>
</dbReference>
<name>A0ABW1J7D9_9PSEU</name>
<dbReference type="InterPro" id="IPR027417">
    <property type="entry name" value="P-loop_NTPase"/>
</dbReference>
<dbReference type="InterPro" id="IPR019734">
    <property type="entry name" value="TPR_rpt"/>
</dbReference>
<dbReference type="InterPro" id="IPR041664">
    <property type="entry name" value="AAA_16"/>
</dbReference>
<dbReference type="SUPFAM" id="SSF48452">
    <property type="entry name" value="TPR-like"/>
    <property type="match status" value="3"/>
</dbReference>
<comment type="similarity">
    <text evidence="1">Belongs to the AfsR/DnrI/RedD regulatory family.</text>
</comment>
<feature type="DNA-binding region" description="OmpR/PhoB-type" evidence="5">
    <location>
        <begin position="1"/>
        <end position="92"/>
    </location>
</feature>
<dbReference type="Proteomes" id="UP001596302">
    <property type="component" value="Unassembled WGS sequence"/>
</dbReference>
<dbReference type="RefSeq" id="WP_379586928.1">
    <property type="nucleotide sequence ID" value="NZ_JBHSQW010000039.1"/>
</dbReference>
<dbReference type="SUPFAM" id="SSF46894">
    <property type="entry name" value="C-terminal effector domain of the bipartite response regulators"/>
    <property type="match status" value="1"/>
</dbReference>
<dbReference type="Gene3D" id="1.25.40.10">
    <property type="entry name" value="Tetratricopeptide repeat domain"/>
    <property type="match status" value="3"/>
</dbReference>
<dbReference type="InterPro" id="IPR005158">
    <property type="entry name" value="BTAD"/>
</dbReference>
<dbReference type="SMART" id="SM01043">
    <property type="entry name" value="BTAD"/>
    <property type="match status" value="1"/>
</dbReference>
<sequence length="1061" mass="113737">MSTAIRLRLLGPFTVEGELSAPVPTGKARRVLAVLAERRGEFVSVGTLVDALWDGDAPEHADRNVAVLISRLRRALGRERIDGSVAGYRLIRDDVSIDLHEAIELVQAAEFELAQGHCALASAGAEHAAKLLDADIALAGERDNPWVDELRRTVRRLLRRARVCWSAAALELGAHDTAVEAASAALRDDPLDEEACRTVMLGHQRAGRSGAALVAYQSLRIAMSEQLGSDPSPVTQAVFLSVLRAENLTAPHHPTRQPATVAAGTTDAIVGREVELAALRALWEGAAAGRPALAVLVGEAGIGKSALATALTTEARRTGGLTLHVNCFEAERSLYLQPLVDAIRSVMHRMSAFELREMAGNRLGTLAGLVPELSDIVGEIPYARAGPELEHRRSLDALVGFLIRLSGRQPVLLVIEDMQYAGLSTVEALHLLAGHWMGSRSMVVLTERTSEDPTVTDILRDIATWFELGPLSRTDVATLIGRSGLGWDTDRLYAWTGGSPLFLTELMRHPPASRDPMTIPRSLHEAVAGRIAHAGEAVAELLTQGAVLGETFSLDGVAELSGLNVEDCARRAGRALRAGLLVPQGESFRFANNIVRTVAYESVPEPVRISRHRRAARALASHPEAVARHLAAALDWVGATREWLAAANAAHLVFAHTDAEQLLCQAVEAARTARDPNLLAVALMRRGRVRCDLGRHAEARTDHEDALALAREIGDVELEAQALEQLGWTALYARDALGAIDLAEQATELAESAAAAPCAVPTAMLLLGRVRHWDGDYASAAAAYDQVLDAESGDTTVALALAYRGALLQHLDRFAEAKAMLSRAAILCRRVGEFRPLLQTLFFTALARGDTGDLAGALRALDNARRLIDAENVGVYRAGIETTTSWIWQELGQPSRAREHAEEGIRLARRGGGALELEQELHAQLAIADCDLLLGRDDDAAAAVEAATPMLDQPLPFKPRAALRLLEMRTRWDPALAEVLLTEARSHSSAKYAALALDHLGRPAEAAALASSTGSDLLVAQLGTPAARRAALDRIADALPAGLHESFVGGGRLMVGRPRTS</sequence>
<evidence type="ECO:0000313" key="7">
    <source>
        <dbReference type="EMBL" id="MFC5996337.1"/>
    </source>
</evidence>
<protein>
    <submittedName>
        <fullName evidence="7">ATP-binding protein</fullName>
    </submittedName>
</protein>
<gene>
    <name evidence="7" type="ORF">ACFQE5_19210</name>
</gene>
<dbReference type="Gene3D" id="1.10.10.10">
    <property type="entry name" value="Winged helix-like DNA-binding domain superfamily/Winged helix DNA-binding domain"/>
    <property type="match status" value="1"/>
</dbReference>
<keyword evidence="8" id="KW-1185">Reference proteome</keyword>
<dbReference type="Pfam" id="PF13424">
    <property type="entry name" value="TPR_12"/>
    <property type="match status" value="1"/>
</dbReference>
<dbReference type="InterPro" id="IPR016032">
    <property type="entry name" value="Sig_transdc_resp-reg_C-effctor"/>
</dbReference>
<dbReference type="PANTHER" id="PTHR35807">
    <property type="entry name" value="TRANSCRIPTIONAL REGULATOR REDD-RELATED"/>
    <property type="match status" value="1"/>
</dbReference>
<evidence type="ECO:0000256" key="2">
    <source>
        <dbReference type="ARBA" id="ARBA00023015"/>
    </source>
</evidence>
<dbReference type="SMART" id="SM00862">
    <property type="entry name" value="Trans_reg_C"/>
    <property type="match status" value="1"/>
</dbReference>
<keyword evidence="7" id="KW-0067">ATP-binding</keyword>
<keyword evidence="7" id="KW-0547">Nucleotide-binding</keyword>
<evidence type="ECO:0000256" key="5">
    <source>
        <dbReference type="PROSITE-ProRule" id="PRU01091"/>
    </source>
</evidence>
<dbReference type="GO" id="GO:0005524">
    <property type="term" value="F:ATP binding"/>
    <property type="evidence" value="ECO:0007669"/>
    <property type="project" value="UniProtKB-KW"/>
</dbReference>
<evidence type="ECO:0000256" key="4">
    <source>
        <dbReference type="ARBA" id="ARBA00023163"/>
    </source>
</evidence>
<dbReference type="PANTHER" id="PTHR35807:SF1">
    <property type="entry name" value="TRANSCRIPTIONAL REGULATOR REDD"/>
    <property type="match status" value="1"/>
</dbReference>
<dbReference type="Pfam" id="PF13191">
    <property type="entry name" value="AAA_16"/>
    <property type="match status" value="1"/>
</dbReference>
<dbReference type="Pfam" id="PF00486">
    <property type="entry name" value="Trans_reg_C"/>
    <property type="match status" value="1"/>
</dbReference>
<dbReference type="Pfam" id="PF03704">
    <property type="entry name" value="BTAD"/>
    <property type="match status" value="1"/>
</dbReference>
<keyword evidence="2" id="KW-0805">Transcription regulation</keyword>
<evidence type="ECO:0000256" key="1">
    <source>
        <dbReference type="ARBA" id="ARBA00005820"/>
    </source>
</evidence>
<organism evidence="7 8">
    <name type="scientific">Pseudonocardia hispaniensis</name>
    <dbReference type="NCBI Taxonomy" id="904933"/>
    <lineage>
        <taxon>Bacteria</taxon>
        <taxon>Bacillati</taxon>
        <taxon>Actinomycetota</taxon>
        <taxon>Actinomycetes</taxon>
        <taxon>Pseudonocardiales</taxon>
        <taxon>Pseudonocardiaceae</taxon>
        <taxon>Pseudonocardia</taxon>
    </lineage>
</organism>
<dbReference type="PROSITE" id="PS51755">
    <property type="entry name" value="OMPR_PHOB"/>
    <property type="match status" value="1"/>
</dbReference>
<comment type="caution">
    <text evidence="7">The sequence shown here is derived from an EMBL/GenBank/DDBJ whole genome shotgun (WGS) entry which is preliminary data.</text>
</comment>
<dbReference type="InterPro" id="IPR051677">
    <property type="entry name" value="AfsR-DnrI-RedD_regulator"/>
</dbReference>
<accession>A0ABW1J7D9</accession>